<dbReference type="EMBL" id="BHEO01000005">
    <property type="protein sequence ID" value="GBU04866.1"/>
    <property type="molecule type" value="Genomic_DNA"/>
</dbReference>
<dbReference type="GO" id="GO:0003697">
    <property type="term" value="F:single-stranded DNA binding"/>
    <property type="evidence" value="ECO:0007669"/>
    <property type="project" value="InterPro"/>
</dbReference>
<dbReference type="RefSeq" id="WP_116441425.1">
    <property type="nucleotide sequence ID" value="NZ_BHEO01000005.1"/>
</dbReference>
<evidence type="ECO:0000256" key="2">
    <source>
        <dbReference type="SAM" id="MobiDB-lite"/>
    </source>
</evidence>
<evidence type="ECO:0000313" key="11">
    <source>
        <dbReference type="Proteomes" id="UP000702954"/>
    </source>
</evidence>
<feature type="coiled-coil region" evidence="1">
    <location>
        <begin position="428"/>
        <end position="465"/>
    </location>
</feature>
<reference evidence="9 10" key="2">
    <citation type="submission" date="2019-03" db="EMBL/GenBank/DDBJ databases">
        <title>Genomic Encyclopedia of Type Strains, Phase IV (KMG-IV): sequencing the most valuable type-strain genomes for metagenomic binning, comparative biology and taxonomic classification.</title>
        <authorList>
            <person name="Goeker M."/>
        </authorList>
    </citation>
    <scope>NUCLEOTIDE SEQUENCE [LARGE SCALE GENOMIC DNA]</scope>
    <source>
        <strain evidence="9 10">DSM 103426</strain>
    </source>
</reference>
<gene>
    <name evidence="9" type="ORF">EDD74_1294</name>
    <name evidence="6" type="ORF">FAEUMB_11100</name>
    <name evidence="7" type="ORF">FAEUMB_14070</name>
    <name evidence="8" type="ORF">FAEUMB_32060</name>
</gene>
<evidence type="ECO:0000313" key="9">
    <source>
        <dbReference type="EMBL" id="TCS63340.1"/>
    </source>
</evidence>
<evidence type="ECO:0000256" key="1">
    <source>
        <dbReference type="SAM" id="Coils"/>
    </source>
</evidence>
<name>A0A4R3JF78_9FIRM</name>
<evidence type="ECO:0000259" key="5">
    <source>
        <dbReference type="Pfam" id="PF18819"/>
    </source>
</evidence>
<feature type="domain" description="Phage MuF C-terminal" evidence="5">
    <location>
        <begin position="571"/>
        <end position="675"/>
    </location>
</feature>
<dbReference type="InterPro" id="IPR041459">
    <property type="entry name" value="MPTase-PolyVal"/>
</dbReference>
<keyword evidence="1" id="KW-0175">Coiled coil</keyword>
<dbReference type="Proteomes" id="UP000294613">
    <property type="component" value="Unassembled WGS sequence"/>
</dbReference>
<dbReference type="EMBL" id="SLZV01000029">
    <property type="protein sequence ID" value="TCS63340.1"/>
    <property type="molecule type" value="Genomic_DNA"/>
</dbReference>
<evidence type="ECO:0000313" key="8">
    <source>
        <dbReference type="EMBL" id="GBU06665.1"/>
    </source>
</evidence>
<dbReference type="AlphaFoldDB" id="A0A4R3JF78"/>
<dbReference type="EMBL" id="BHEO01000008">
    <property type="protein sequence ID" value="GBU06665.1"/>
    <property type="molecule type" value="Genomic_DNA"/>
</dbReference>
<dbReference type="InterPro" id="IPR013610">
    <property type="entry name" value="ArdC_N"/>
</dbReference>
<comment type="caution">
    <text evidence="9">The sequence shown here is derived from an EMBL/GenBank/DDBJ whole genome shotgun (WGS) entry which is preliminary data.</text>
</comment>
<feature type="domain" description="N-terminal" evidence="3">
    <location>
        <begin position="3"/>
        <end position="127"/>
    </location>
</feature>
<evidence type="ECO:0000313" key="7">
    <source>
        <dbReference type="EMBL" id="GBU04866.1"/>
    </source>
</evidence>
<dbReference type="Pfam" id="PF18819">
    <property type="entry name" value="MuF_C"/>
    <property type="match status" value="1"/>
</dbReference>
<sequence>MTKQQQQLAEEFVTLLETEQLEWKKGWSGISARPYNPVTGTVYHGVNRFRLLLTAQALGYQDPRWCTFHQIQQNNWRLKSGKGQSSRVEIWMPYDRELKKWITWEEFREQGGITERYCLRTKSYPVFNGDMIEGIPQLEVTLQEVDPVELVDTISDSMQVPIVYHETDRAFYRPSEDRIYLPNREQFFSTYDYASTALHELAHATGAAHRLNRKLTGSTSQESYAQEELVAEITSCFLSSELPVQQTEEHIRNHQAYVQSWIRQIREKPESLVRAIQSAEQVSNYLEYHEKRITWEEYQKRVGEVQSNTPSEEKLPEKHPQREEKERMDSILKDVPDFGTNQKRRIVAVESTKDYEDPDFTPNRYNSKGSGREDYYRVVGIQEGGWYVEPVEDKIYHSYREAEKAIKATPAWKQISYDRLIQESGKERTRKLEAREKIRTEVDNLEEKISQLKEKQGYLKQLLKECEENPKLAQARQQILEYEKSIGRMESCMKEAGEAELLAYAKQCEEYLAFGESVDQLTDVLKTKEQMSMREAVSVCKTPDLLQKAGCKPLPMHMSQQHLLDCMHPKQKENAHYHGLTKAEIKKIPEALECPVILAESMTRKDTMIALLDYREQNGNPLLVAIRPNGKALYQVEQIDSNFIMSVYGKDHFQNFLQKMIKEDKLIYIDQEKGKRLGYFGKEIEQFAFKDKEILKQISSQTVEKGKRIGRHL</sequence>
<protein>
    <submittedName>
        <fullName evidence="9">Antirestriction protein ArdC</fullName>
    </submittedName>
</protein>
<dbReference type="Proteomes" id="UP000702954">
    <property type="component" value="Unassembled WGS sequence"/>
</dbReference>
<feature type="domain" description="Polyvalent protein metallopeptidase" evidence="4">
    <location>
        <begin position="152"/>
        <end position="275"/>
    </location>
</feature>
<organism evidence="9 10">
    <name type="scientific">Faecalimonas umbilicata</name>
    <dbReference type="NCBI Taxonomy" id="1912855"/>
    <lineage>
        <taxon>Bacteria</taxon>
        <taxon>Bacillati</taxon>
        <taxon>Bacillota</taxon>
        <taxon>Clostridia</taxon>
        <taxon>Lachnospirales</taxon>
        <taxon>Lachnospiraceae</taxon>
        <taxon>Faecalimonas</taxon>
    </lineage>
</organism>
<evidence type="ECO:0000259" key="4">
    <source>
        <dbReference type="Pfam" id="PF18818"/>
    </source>
</evidence>
<accession>A0A4R3JF78</accession>
<reference evidence="6 11" key="1">
    <citation type="journal article" date="2018" name="Int. J. Syst. Evol. Microbiol.">
        <title>Draft Genome Sequence of Faecalimonas umbilicata JCM 30896T, an Acetate-Producing Bacterium Isolated from Human Feces.</title>
        <authorList>
            <person name="Sakamoto M."/>
            <person name="Ikeyama N."/>
            <person name="Yuki M."/>
            <person name="Ohkuma M."/>
        </authorList>
    </citation>
    <scope>NUCLEOTIDE SEQUENCE [LARGE SCALE GENOMIC DNA]</scope>
    <source>
        <strain evidence="6 11">EGH7</strain>
    </source>
</reference>
<feature type="region of interest" description="Disordered" evidence="2">
    <location>
        <begin position="304"/>
        <end position="327"/>
    </location>
</feature>
<dbReference type="EMBL" id="BHEO01000005">
    <property type="protein sequence ID" value="GBU04569.1"/>
    <property type="molecule type" value="Genomic_DNA"/>
</dbReference>
<proteinExistence type="predicted"/>
<evidence type="ECO:0000313" key="10">
    <source>
        <dbReference type="Proteomes" id="UP000294613"/>
    </source>
</evidence>
<dbReference type="Pfam" id="PF08401">
    <property type="entry name" value="ArdcN"/>
    <property type="match status" value="1"/>
</dbReference>
<dbReference type="InterPro" id="IPR041131">
    <property type="entry name" value="MuF_C"/>
</dbReference>
<evidence type="ECO:0000313" key="6">
    <source>
        <dbReference type="EMBL" id="GBU04569.1"/>
    </source>
</evidence>
<evidence type="ECO:0000259" key="3">
    <source>
        <dbReference type="Pfam" id="PF08401"/>
    </source>
</evidence>
<keyword evidence="11" id="KW-1185">Reference proteome</keyword>
<dbReference type="Pfam" id="PF18818">
    <property type="entry name" value="MPTase-PolyVal"/>
    <property type="match status" value="1"/>
</dbReference>
<feature type="compositionally biased region" description="Basic and acidic residues" evidence="2">
    <location>
        <begin position="311"/>
        <end position="327"/>
    </location>
</feature>